<evidence type="ECO:0000256" key="2">
    <source>
        <dbReference type="ARBA" id="ARBA00022475"/>
    </source>
</evidence>
<feature type="transmembrane region" description="Helical" evidence="6">
    <location>
        <begin position="12"/>
        <end position="34"/>
    </location>
</feature>
<evidence type="ECO:0000256" key="4">
    <source>
        <dbReference type="ARBA" id="ARBA00022989"/>
    </source>
</evidence>
<keyword evidence="4 6" id="KW-1133">Transmembrane helix</keyword>
<organism evidence="8 9">
    <name type="scientific">Micromonospora eburnea</name>
    <dbReference type="NCBI Taxonomy" id="227316"/>
    <lineage>
        <taxon>Bacteria</taxon>
        <taxon>Bacillati</taxon>
        <taxon>Actinomycetota</taxon>
        <taxon>Actinomycetes</taxon>
        <taxon>Micromonosporales</taxon>
        <taxon>Micromonosporaceae</taxon>
        <taxon>Micromonospora</taxon>
    </lineage>
</organism>
<sequence>MKVGGALTRYRTIAWIVGVALVVLVLIGMPLKYFFDSPTVVAVVGTAHGWLYMIYLALTFDLSRRVDWPLKRMLLVMLAGTVPFVSFYAERRVSHWLTDADRPRTPEPVAG</sequence>
<keyword evidence="9" id="KW-1185">Reference proteome</keyword>
<dbReference type="PANTHER" id="PTHR40077">
    <property type="entry name" value="MEMBRANE PROTEIN-RELATED"/>
    <property type="match status" value="1"/>
</dbReference>
<keyword evidence="2" id="KW-1003">Cell membrane</keyword>
<reference evidence="9" key="1">
    <citation type="submission" date="2016-06" db="EMBL/GenBank/DDBJ databases">
        <authorList>
            <person name="Varghese N."/>
            <person name="Submissions Spin"/>
        </authorList>
    </citation>
    <scope>NUCLEOTIDE SEQUENCE [LARGE SCALE GENOMIC DNA]</scope>
    <source>
        <strain evidence="9">DSM 44814</strain>
    </source>
</reference>
<feature type="transmembrane region" description="Helical" evidence="6">
    <location>
        <begin position="72"/>
        <end position="89"/>
    </location>
</feature>
<comment type="subcellular location">
    <subcellularLocation>
        <location evidence="1">Cell membrane</location>
        <topology evidence="1">Multi-pass membrane protein</topology>
    </subcellularLocation>
</comment>
<evidence type="ECO:0000256" key="5">
    <source>
        <dbReference type="ARBA" id="ARBA00023136"/>
    </source>
</evidence>
<keyword evidence="5 6" id="KW-0472">Membrane</keyword>
<feature type="transmembrane region" description="Helical" evidence="6">
    <location>
        <begin position="40"/>
        <end position="60"/>
    </location>
</feature>
<proteinExistence type="predicted"/>
<evidence type="ECO:0000256" key="6">
    <source>
        <dbReference type="SAM" id="Phobius"/>
    </source>
</evidence>
<dbReference type="STRING" id="227316.GA0070604_5197"/>
<keyword evidence="3 6" id="KW-0812">Transmembrane</keyword>
<evidence type="ECO:0000313" key="9">
    <source>
        <dbReference type="Proteomes" id="UP000199696"/>
    </source>
</evidence>
<dbReference type="GO" id="GO:0005886">
    <property type="term" value="C:plasma membrane"/>
    <property type="evidence" value="ECO:0007669"/>
    <property type="project" value="UniProtKB-SubCell"/>
</dbReference>
<dbReference type="InterPro" id="IPR023845">
    <property type="entry name" value="DUF3817_TM"/>
</dbReference>
<name>A0A1C6VDC7_9ACTN</name>
<dbReference type="NCBIfam" id="TIGR03954">
    <property type="entry name" value="integ_memb_HG"/>
    <property type="match status" value="1"/>
</dbReference>
<dbReference type="EMBL" id="FMHY01000002">
    <property type="protein sequence ID" value="SCL64381.1"/>
    <property type="molecule type" value="Genomic_DNA"/>
</dbReference>
<evidence type="ECO:0000313" key="8">
    <source>
        <dbReference type="EMBL" id="SCL64381.1"/>
    </source>
</evidence>
<gene>
    <name evidence="8" type="ORF">GA0070604_5197</name>
</gene>
<dbReference type="Proteomes" id="UP000199696">
    <property type="component" value="Unassembled WGS sequence"/>
</dbReference>
<feature type="domain" description="DUF3817" evidence="7">
    <location>
        <begin position="7"/>
        <end position="94"/>
    </location>
</feature>
<evidence type="ECO:0000259" key="7">
    <source>
        <dbReference type="Pfam" id="PF12823"/>
    </source>
</evidence>
<dbReference type="AlphaFoldDB" id="A0A1C6VDC7"/>
<dbReference type="PANTHER" id="PTHR40077:SF2">
    <property type="entry name" value="MEMBRANE PROTEIN"/>
    <property type="match status" value="1"/>
</dbReference>
<evidence type="ECO:0000256" key="3">
    <source>
        <dbReference type="ARBA" id="ARBA00022692"/>
    </source>
</evidence>
<dbReference type="Pfam" id="PF12823">
    <property type="entry name" value="DUF3817"/>
    <property type="match status" value="1"/>
</dbReference>
<accession>A0A1C6VDC7</accession>
<evidence type="ECO:0000256" key="1">
    <source>
        <dbReference type="ARBA" id="ARBA00004651"/>
    </source>
</evidence>
<protein>
    <submittedName>
        <fullName evidence="8">Integral membrane protein</fullName>
    </submittedName>
</protein>